<organism evidence="2 3">
    <name type="scientific">Bionectria ochroleuca</name>
    <name type="common">Gliocladium roseum</name>
    <dbReference type="NCBI Taxonomy" id="29856"/>
    <lineage>
        <taxon>Eukaryota</taxon>
        <taxon>Fungi</taxon>
        <taxon>Dikarya</taxon>
        <taxon>Ascomycota</taxon>
        <taxon>Pezizomycotina</taxon>
        <taxon>Sordariomycetes</taxon>
        <taxon>Hypocreomycetidae</taxon>
        <taxon>Hypocreales</taxon>
        <taxon>Bionectriaceae</taxon>
        <taxon>Clonostachys</taxon>
    </lineage>
</organism>
<proteinExistence type="predicted"/>
<comment type="caution">
    <text evidence="2">The sequence shown here is derived from an EMBL/GenBank/DDBJ whole genome shotgun (WGS) entry which is preliminary data.</text>
</comment>
<accession>A0ABY6UIS5</accession>
<keyword evidence="3" id="KW-1185">Reference proteome</keyword>
<evidence type="ECO:0000256" key="1">
    <source>
        <dbReference type="SAM" id="MobiDB-lite"/>
    </source>
</evidence>
<sequence>MPDTIPRLRAAAKPLRLRAACNQCHIAKVSMVGRASKRRQPRAGQQTATSSLEGRRSRSPDELSQTLDSEGGQATSSVSRPRSNGFADGIDSSAGRVRHNESNISTAFPLSDTNNSNLPATELLTSEDVAAMSSAPELDFLDHQLHHLDESGNIGEPCLHLICSQTGCITADDGFLFSGLADGQALQFGTTPGSDVLFAQPELLARSSRMVPIGYRDTTAVARYPHAAALMGIIDSLESCIQRETAPMVQVLSLNRTALVRLPAIMVMEGFKACNSCPILAITALDLVVGMFNGVLSSMQVASQQGGMSVMGDADCAAELAVESSLLPMRSTNPPSLADAGNKITPTSEAASAVRSVSDATQCTFTFGCLELEQEEQVILRNVLLKRDLLKCVKTIQSFRHEMRSRWEATHHNSQGTGGGLSTASRGAAQDIWFDELEKKAGELLASVDGGSSLDHQ</sequence>
<protein>
    <submittedName>
        <fullName evidence="2">Uncharacterized protein</fullName>
    </submittedName>
</protein>
<name>A0ABY6UIS5_BIOOC</name>
<feature type="compositionally biased region" description="Polar residues" evidence="1">
    <location>
        <begin position="43"/>
        <end position="52"/>
    </location>
</feature>
<feature type="region of interest" description="Disordered" evidence="1">
    <location>
        <begin position="32"/>
        <end position="98"/>
    </location>
</feature>
<evidence type="ECO:0000313" key="2">
    <source>
        <dbReference type="EMBL" id="VUC31142.1"/>
    </source>
</evidence>
<reference evidence="2 3" key="1">
    <citation type="submission" date="2019-06" db="EMBL/GenBank/DDBJ databases">
        <authorList>
            <person name="Broberg M."/>
        </authorList>
    </citation>
    <scope>NUCLEOTIDE SEQUENCE [LARGE SCALE GENOMIC DNA]</scope>
</reference>
<evidence type="ECO:0000313" key="3">
    <source>
        <dbReference type="Proteomes" id="UP000766486"/>
    </source>
</evidence>
<gene>
    <name evidence="2" type="ORF">CLO192961_LOCUS300451</name>
</gene>
<feature type="compositionally biased region" description="Polar residues" evidence="1">
    <location>
        <begin position="62"/>
        <end position="82"/>
    </location>
</feature>
<dbReference type="EMBL" id="CABFNS010000830">
    <property type="protein sequence ID" value="VUC31142.1"/>
    <property type="molecule type" value="Genomic_DNA"/>
</dbReference>
<dbReference type="Proteomes" id="UP000766486">
    <property type="component" value="Unassembled WGS sequence"/>
</dbReference>